<keyword evidence="4" id="KW-0597">Phosphoprotein</keyword>
<evidence type="ECO:0000256" key="1">
    <source>
        <dbReference type="ARBA" id="ARBA00005490"/>
    </source>
</evidence>
<evidence type="ECO:0000256" key="6">
    <source>
        <dbReference type="ARBA" id="ARBA00022723"/>
    </source>
</evidence>
<evidence type="ECO:0000313" key="18">
    <source>
        <dbReference type="Proteomes" id="UP000789524"/>
    </source>
</evidence>
<dbReference type="PROSITE" id="PS51285">
    <property type="entry name" value="AGC_KINASE_CTER"/>
    <property type="match status" value="1"/>
</dbReference>
<keyword evidence="5" id="KW-0808">Transferase</keyword>
<keyword evidence="6" id="KW-0479">Metal-binding</keyword>
<evidence type="ECO:0000313" key="17">
    <source>
        <dbReference type="EMBL" id="CAG9560325.1"/>
    </source>
</evidence>
<keyword evidence="10" id="KW-0418">Kinase</keyword>
<dbReference type="Proteomes" id="UP000789524">
    <property type="component" value="Unassembled WGS sequence"/>
</dbReference>
<feature type="compositionally biased region" description="Polar residues" evidence="14">
    <location>
        <begin position="1045"/>
        <end position="1063"/>
    </location>
</feature>
<dbReference type="Gene3D" id="1.10.510.10">
    <property type="entry name" value="Transferase(Phosphotransferase) domain 1"/>
    <property type="match status" value="1"/>
</dbReference>
<comment type="similarity">
    <text evidence="1">Belongs to the protein kinase superfamily. AGC Ser/Thr protein kinase family. PKC subfamily.</text>
</comment>
<dbReference type="InterPro" id="IPR008271">
    <property type="entry name" value="Ser/Thr_kinase_AS"/>
</dbReference>
<name>A0A8J2QDD3_9NEOP</name>
<dbReference type="GO" id="GO:0005524">
    <property type="term" value="F:ATP binding"/>
    <property type="evidence" value="ECO:0007669"/>
    <property type="project" value="UniProtKB-UniRule"/>
</dbReference>
<evidence type="ECO:0000256" key="10">
    <source>
        <dbReference type="ARBA" id="ARBA00022777"/>
    </source>
</evidence>
<feature type="domain" description="AGC-kinase C-terminal" evidence="16">
    <location>
        <begin position="1427"/>
        <end position="1496"/>
    </location>
</feature>
<dbReference type="OrthoDB" id="10047816at2759"/>
<dbReference type="Pfam" id="PF00433">
    <property type="entry name" value="Pkinase_C"/>
    <property type="match status" value="1"/>
</dbReference>
<feature type="compositionally biased region" description="Acidic residues" evidence="14">
    <location>
        <begin position="1013"/>
        <end position="1038"/>
    </location>
</feature>
<feature type="compositionally biased region" description="Basic and acidic residues" evidence="14">
    <location>
        <begin position="700"/>
        <end position="711"/>
    </location>
</feature>
<feature type="domain" description="Protein kinase" evidence="15">
    <location>
        <begin position="1168"/>
        <end position="1426"/>
    </location>
</feature>
<evidence type="ECO:0000256" key="5">
    <source>
        <dbReference type="ARBA" id="ARBA00022679"/>
    </source>
</evidence>
<feature type="compositionally biased region" description="Polar residues" evidence="14">
    <location>
        <begin position="354"/>
        <end position="364"/>
    </location>
</feature>
<keyword evidence="12 13" id="KW-0067">ATP-binding</keyword>
<dbReference type="FunFam" id="1.10.510.10:FF:000023">
    <property type="entry name" value="Protein kinase C"/>
    <property type="match status" value="1"/>
</dbReference>
<feature type="region of interest" description="Disordered" evidence="14">
    <location>
        <begin position="152"/>
        <end position="236"/>
    </location>
</feature>
<dbReference type="InterPro" id="IPR011009">
    <property type="entry name" value="Kinase-like_dom_sf"/>
</dbReference>
<evidence type="ECO:0000256" key="2">
    <source>
        <dbReference type="ARBA" id="ARBA00012429"/>
    </source>
</evidence>
<dbReference type="SUPFAM" id="SSF56112">
    <property type="entry name" value="Protein kinase-like (PK-like)"/>
    <property type="match status" value="1"/>
</dbReference>
<keyword evidence="11" id="KW-0862">Zinc</keyword>
<keyword evidence="8 13" id="KW-0547">Nucleotide-binding</keyword>
<dbReference type="FunFam" id="3.30.200.20:FF:000020">
    <property type="entry name" value="Protein kinase C, alpha"/>
    <property type="match status" value="1"/>
</dbReference>
<evidence type="ECO:0000259" key="16">
    <source>
        <dbReference type="PROSITE" id="PS51285"/>
    </source>
</evidence>
<feature type="region of interest" description="Disordered" evidence="14">
    <location>
        <begin position="1104"/>
        <end position="1127"/>
    </location>
</feature>
<evidence type="ECO:0000256" key="11">
    <source>
        <dbReference type="ARBA" id="ARBA00022833"/>
    </source>
</evidence>
<feature type="region of interest" description="Disordered" evidence="14">
    <location>
        <begin position="350"/>
        <end position="386"/>
    </location>
</feature>
<organism evidence="17 18">
    <name type="scientific">Danaus chrysippus</name>
    <name type="common">African queen</name>
    <dbReference type="NCBI Taxonomy" id="151541"/>
    <lineage>
        <taxon>Eukaryota</taxon>
        <taxon>Metazoa</taxon>
        <taxon>Ecdysozoa</taxon>
        <taxon>Arthropoda</taxon>
        <taxon>Hexapoda</taxon>
        <taxon>Insecta</taxon>
        <taxon>Pterygota</taxon>
        <taxon>Neoptera</taxon>
        <taxon>Endopterygota</taxon>
        <taxon>Lepidoptera</taxon>
        <taxon>Glossata</taxon>
        <taxon>Ditrysia</taxon>
        <taxon>Papilionoidea</taxon>
        <taxon>Nymphalidae</taxon>
        <taxon>Danainae</taxon>
        <taxon>Danaini</taxon>
        <taxon>Danaina</taxon>
        <taxon>Danaus</taxon>
        <taxon>Anosia</taxon>
    </lineage>
</organism>
<dbReference type="SMART" id="SM00133">
    <property type="entry name" value="S_TK_X"/>
    <property type="match status" value="1"/>
</dbReference>
<dbReference type="InterPro" id="IPR017892">
    <property type="entry name" value="Pkinase_C"/>
</dbReference>
<evidence type="ECO:0000256" key="9">
    <source>
        <dbReference type="ARBA" id="ARBA00022771"/>
    </source>
</evidence>
<gene>
    <name evidence="17" type="ORF">DCHRY22_LOCUS2009</name>
</gene>
<dbReference type="SMART" id="SM00220">
    <property type="entry name" value="S_TKc"/>
    <property type="match status" value="1"/>
</dbReference>
<dbReference type="Pfam" id="PF00069">
    <property type="entry name" value="Pkinase"/>
    <property type="match status" value="1"/>
</dbReference>
<dbReference type="EC" id="2.7.11.13" evidence="2"/>
<keyword evidence="9" id="KW-0863">Zinc-finger</keyword>
<feature type="binding site" evidence="13">
    <location>
        <position position="1197"/>
    </location>
    <ligand>
        <name>ATP</name>
        <dbReference type="ChEBI" id="CHEBI:30616"/>
    </ligand>
</feature>
<sequence length="1496" mass="169831">MNDRQLTAINQLTQRAGQMVGGPHLRQRTLAHHGSPSYSSAPYGYSSSILPYGSSYSATYLSPGSNYSSHSSLGGYSRTPLTSRWLTSGSRAYSPMLSTISEKGTLTPVRINSPRRAPIINRNYVSPQYSHKPININTADIDVSRDKYRYKKSNTTPELASKLPSRNDSPKTNKETGHDKPDIGIDSSPGRKRTTIKRDRPVVRLHTVKRKDKDSPRKPVQNDSNKAINAETETEKLEKQSETLKWRQKLADDLSYRVQKEKKSLGAKLVEKFTLKDKENDDYTVTKKESPTSVVIRDILNKNNIENNETMDKLNRRCSMELLAEQACLLDSLIRRENLSTVTLDLSKIGTEGDSGTKSQANTSKKGKTLQPVNALTTTKSDHSLHDRLKDKKIIDKKPSKRRSIRKCSSGSSICRLDSITETPKNVKQLDASVIENQETNEKTKKVVKPKVKRKITSTVEVTTPPSPLKFIVENVTVEEKSRPPKKDIIYSSTVDEILPQDKPFEVNTEETQNIYYNTNIESMESNSSNNDIKVNISENLVKGHRRSIKTKPVLKANSNLDSPEPEDGNFWDKIGKRETVYLVKRKQNIEDTQEKIKRSLFWFPGEEEEVECSNSDAFDNNHEKNIINNTSLDVKDHIDSKVNLNLNKETFQDNSTKLPVAQEKNDMKEESITKNSKAEIENLDKTKDETKPKQTCTKTNKEADTSRDLNSEKPKIRNFKVKKNLDSNNKKLNLVTKVDSKIKESKNESPKTSEFQKIQEEEKNIQNNCLAAVNTNTLENNSKRDKISVDIISTQKKDSDMLEEAKKEVVKEVDEVLKITIQGMSKENLNHEHADKLSAEKINENQSEIDIDSEIKRCNDDNVSDKEPLKSENNVDVHDYLKTNLSKENESQLTSGSDLIESIEDTKDKSNVEKLSSVLLSSEEQKSCSSTSNEVNIPNIVDEVKNSIKKSIVDNKENNVSNDKKDIPMEKPAIIPPKKVKEEKSPFVLIATPRPLQKRNPQVIRSSSSSETSEESSDEDEDEKESDSSEEGTEFFECEGNVDGRTSTGSNDSGFDSSAPTSPASFLHVKKDCDVNCHRKCEKLTANLCGVNQRLLVEALATRTTSKKGADSPSTSTSPATSQTYNFDISEQELEHSTAYDLFRKTGRFIPPARSIPRFRKYTIDDFQFIRVLGKGSFGKVMLAELRDTEYYYAVKCLKKDVVLEDDDVECTLIERKVLALGTNHPYLCHLFATFQTDSHLFFVMEYLNGGDLMFHIQQSGRFPEARARLYAAEIVSGLKFLHKRGIVYRDLKLDNILLDFDGHVRIADFGMCKLQIYLDKTADTFCGTPDYMAPEIIKGLKYNQTVDWWSFGVLLYEMLIGQSPFSGCDEDELFWSICNEMPSYPRFLSKEALSILTRLLDKDAKTRLGGTECMFGDVRDQDFFRPINWERLEHRELEAPFKPRVRHPMDTQYFDRAFTGERPRLTTVEPQVLRSMDQEPFRGFSYTNPNATDR</sequence>
<dbReference type="PROSITE" id="PS00107">
    <property type="entry name" value="PROTEIN_KINASE_ATP"/>
    <property type="match status" value="1"/>
</dbReference>
<evidence type="ECO:0000256" key="7">
    <source>
        <dbReference type="ARBA" id="ARBA00022737"/>
    </source>
</evidence>
<dbReference type="PROSITE" id="PS00108">
    <property type="entry name" value="PROTEIN_KINASE_ST"/>
    <property type="match status" value="1"/>
</dbReference>
<dbReference type="InterPro" id="IPR000719">
    <property type="entry name" value="Prot_kinase_dom"/>
</dbReference>
<keyword evidence="7" id="KW-0677">Repeat</keyword>
<dbReference type="PROSITE" id="PS50011">
    <property type="entry name" value="PROTEIN_KINASE_DOM"/>
    <property type="match status" value="1"/>
</dbReference>
<evidence type="ECO:0000256" key="13">
    <source>
        <dbReference type="PROSITE-ProRule" id="PRU10141"/>
    </source>
</evidence>
<feature type="compositionally biased region" description="Basic and acidic residues" evidence="14">
    <location>
        <begin position="683"/>
        <end position="693"/>
    </location>
</feature>
<feature type="compositionally biased region" description="Basic and acidic residues" evidence="14">
    <location>
        <begin position="168"/>
        <end position="183"/>
    </location>
</feature>
<evidence type="ECO:0000256" key="8">
    <source>
        <dbReference type="ARBA" id="ARBA00022741"/>
    </source>
</evidence>
<protein>
    <recommendedName>
        <fullName evidence="2">protein kinase C</fullName>
        <ecNumber evidence="2">2.7.11.13</ecNumber>
    </recommendedName>
</protein>
<keyword evidence="3" id="KW-0723">Serine/threonine-protein kinase</keyword>
<reference evidence="17" key="1">
    <citation type="submission" date="2021-09" db="EMBL/GenBank/DDBJ databases">
        <authorList>
            <person name="Martin H S."/>
        </authorList>
    </citation>
    <scope>NUCLEOTIDE SEQUENCE</scope>
</reference>
<evidence type="ECO:0000256" key="12">
    <source>
        <dbReference type="ARBA" id="ARBA00022840"/>
    </source>
</evidence>
<dbReference type="Gene3D" id="3.30.200.20">
    <property type="entry name" value="Phosphorylase Kinase, domain 1"/>
    <property type="match status" value="1"/>
</dbReference>
<dbReference type="InterPro" id="IPR017441">
    <property type="entry name" value="Protein_kinase_ATP_BS"/>
</dbReference>
<proteinExistence type="inferred from homology"/>
<dbReference type="InterPro" id="IPR000961">
    <property type="entry name" value="AGC-kinase_C"/>
</dbReference>
<accession>A0A8J2QDD3</accession>
<dbReference type="EMBL" id="CAKASE010000045">
    <property type="protein sequence ID" value="CAG9560325.1"/>
    <property type="molecule type" value="Genomic_DNA"/>
</dbReference>
<evidence type="ECO:0000256" key="3">
    <source>
        <dbReference type="ARBA" id="ARBA00022527"/>
    </source>
</evidence>
<dbReference type="PANTHER" id="PTHR24351">
    <property type="entry name" value="RIBOSOMAL PROTEIN S6 KINASE"/>
    <property type="match status" value="1"/>
</dbReference>
<evidence type="ECO:0000259" key="15">
    <source>
        <dbReference type="PROSITE" id="PS50011"/>
    </source>
</evidence>
<evidence type="ECO:0000256" key="4">
    <source>
        <dbReference type="ARBA" id="ARBA00022553"/>
    </source>
</evidence>
<dbReference type="CDD" id="cd05592">
    <property type="entry name" value="STKc_nPKC_theta_like"/>
    <property type="match status" value="1"/>
</dbReference>
<keyword evidence="18" id="KW-1185">Reference proteome</keyword>
<feature type="compositionally biased region" description="Basic and acidic residues" evidence="14">
    <location>
        <begin position="956"/>
        <end position="970"/>
    </location>
</feature>
<feature type="region of interest" description="Disordered" evidence="14">
    <location>
        <begin position="683"/>
        <end position="711"/>
    </location>
</feature>
<dbReference type="GO" id="GO:0004697">
    <property type="term" value="F:diacylglycerol-dependent serine/threonine kinase activity"/>
    <property type="evidence" value="ECO:0007669"/>
    <property type="project" value="UniProtKB-EC"/>
</dbReference>
<comment type="caution">
    <text evidence="17">The sequence shown here is derived from an EMBL/GenBank/DDBJ whole genome shotgun (WGS) entry which is preliminary data.</text>
</comment>
<feature type="compositionally biased region" description="Low complexity" evidence="14">
    <location>
        <begin position="1113"/>
        <end position="1125"/>
    </location>
</feature>
<feature type="region of interest" description="Disordered" evidence="14">
    <location>
        <begin position="956"/>
        <end position="1063"/>
    </location>
</feature>
<evidence type="ECO:0000256" key="14">
    <source>
        <dbReference type="SAM" id="MobiDB-lite"/>
    </source>
</evidence>
<dbReference type="GO" id="GO:0008270">
    <property type="term" value="F:zinc ion binding"/>
    <property type="evidence" value="ECO:0007669"/>
    <property type="project" value="UniProtKB-KW"/>
</dbReference>